<gene>
    <name evidence="3" type="ORF">BaRGS_00022842</name>
</gene>
<dbReference type="SUPFAM" id="SSF56436">
    <property type="entry name" value="C-type lectin-like"/>
    <property type="match status" value="1"/>
</dbReference>
<dbReference type="CDD" id="cd00037">
    <property type="entry name" value="CLECT"/>
    <property type="match status" value="1"/>
</dbReference>
<feature type="transmembrane region" description="Helical" evidence="1">
    <location>
        <begin position="12"/>
        <end position="34"/>
    </location>
</feature>
<keyword evidence="4" id="KW-1185">Reference proteome</keyword>
<protein>
    <recommendedName>
        <fullName evidence="2">C-type lectin domain-containing protein</fullName>
    </recommendedName>
</protein>
<feature type="domain" description="C-type lectin" evidence="2">
    <location>
        <begin position="49"/>
        <end position="164"/>
    </location>
</feature>
<organism evidence="3 4">
    <name type="scientific">Batillaria attramentaria</name>
    <dbReference type="NCBI Taxonomy" id="370345"/>
    <lineage>
        <taxon>Eukaryota</taxon>
        <taxon>Metazoa</taxon>
        <taxon>Spiralia</taxon>
        <taxon>Lophotrochozoa</taxon>
        <taxon>Mollusca</taxon>
        <taxon>Gastropoda</taxon>
        <taxon>Caenogastropoda</taxon>
        <taxon>Sorbeoconcha</taxon>
        <taxon>Cerithioidea</taxon>
        <taxon>Batillariidae</taxon>
        <taxon>Batillaria</taxon>
    </lineage>
</organism>
<evidence type="ECO:0000313" key="3">
    <source>
        <dbReference type="EMBL" id="KAK7485847.1"/>
    </source>
</evidence>
<dbReference type="Gene3D" id="3.10.100.10">
    <property type="entry name" value="Mannose-Binding Protein A, subunit A"/>
    <property type="match status" value="1"/>
</dbReference>
<dbReference type="EMBL" id="JACVVK020000187">
    <property type="protein sequence ID" value="KAK7485847.1"/>
    <property type="molecule type" value="Genomic_DNA"/>
</dbReference>
<dbReference type="PROSITE" id="PS50041">
    <property type="entry name" value="C_TYPE_LECTIN_2"/>
    <property type="match status" value="1"/>
</dbReference>
<name>A0ABD0KFI9_9CAEN</name>
<dbReference type="SMART" id="SM00034">
    <property type="entry name" value="CLECT"/>
    <property type="match status" value="1"/>
</dbReference>
<evidence type="ECO:0000256" key="1">
    <source>
        <dbReference type="SAM" id="Phobius"/>
    </source>
</evidence>
<dbReference type="Pfam" id="PF00059">
    <property type="entry name" value="Lectin_C"/>
    <property type="match status" value="1"/>
</dbReference>
<dbReference type="InterPro" id="IPR001304">
    <property type="entry name" value="C-type_lectin-like"/>
</dbReference>
<dbReference type="InterPro" id="IPR016186">
    <property type="entry name" value="C-type_lectin-like/link_sf"/>
</dbReference>
<feature type="non-terminal residue" evidence="3">
    <location>
        <position position="1"/>
    </location>
</feature>
<sequence length="166" mass="19431">TYSHRAAGMIYMILREILISTTGLIVNYVSLFVMGYDRGRSVRMTGVGHDVEVFCEMMDAHMAEIESPIEEQFIMNRVFFIQRKTPDVYTELREFSLWIGASDLMNPNEWVWMHSKARMGYRNWNMNRPEVMAKDHGRCLAVQPGPYFAWITAGCTERLNFICERE</sequence>
<evidence type="ECO:0000259" key="2">
    <source>
        <dbReference type="PROSITE" id="PS50041"/>
    </source>
</evidence>
<evidence type="ECO:0000313" key="4">
    <source>
        <dbReference type="Proteomes" id="UP001519460"/>
    </source>
</evidence>
<keyword evidence="1" id="KW-0472">Membrane</keyword>
<keyword evidence="1" id="KW-0812">Transmembrane</keyword>
<dbReference type="Proteomes" id="UP001519460">
    <property type="component" value="Unassembled WGS sequence"/>
</dbReference>
<keyword evidence="1" id="KW-1133">Transmembrane helix</keyword>
<comment type="caution">
    <text evidence="3">The sequence shown here is derived from an EMBL/GenBank/DDBJ whole genome shotgun (WGS) entry which is preliminary data.</text>
</comment>
<dbReference type="InterPro" id="IPR016187">
    <property type="entry name" value="CTDL_fold"/>
</dbReference>
<proteinExistence type="predicted"/>
<reference evidence="3 4" key="1">
    <citation type="journal article" date="2023" name="Sci. Data">
        <title>Genome assembly of the Korean intertidal mud-creeper Batillaria attramentaria.</title>
        <authorList>
            <person name="Patra A.K."/>
            <person name="Ho P.T."/>
            <person name="Jun S."/>
            <person name="Lee S.J."/>
            <person name="Kim Y."/>
            <person name="Won Y.J."/>
        </authorList>
    </citation>
    <scope>NUCLEOTIDE SEQUENCE [LARGE SCALE GENOMIC DNA]</scope>
    <source>
        <strain evidence="3">Wonlab-2016</strain>
    </source>
</reference>
<accession>A0ABD0KFI9</accession>
<dbReference type="AlphaFoldDB" id="A0ABD0KFI9"/>